<evidence type="ECO:0000313" key="1">
    <source>
        <dbReference type="EMBL" id="SLN26108.1"/>
    </source>
</evidence>
<reference evidence="1 2" key="1">
    <citation type="submission" date="2017-03" db="EMBL/GenBank/DDBJ databases">
        <authorList>
            <person name="Afonso C.L."/>
            <person name="Miller P.J."/>
            <person name="Scott M.A."/>
            <person name="Spackman E."/>
            <person name="Goraichik I."/>
            <person name="Dimitrov K.M."/>
            <person name="Suarez D.L."/>
            <person name="Swayne D.E."/>
        </authorList>
    </citation>
    <scope>NUCLEOTIDE SEQUENCE [LARGE SCALE GENOMIC DNA]</scope>
    <source>
        <strain evidence="1 2">CECT 8625</strain>
    </source>
</reference>
<evidence type="ECO:0000313" key="2">
    <source>
        <dbReference type="Proteomes" id="UP000193570"/>
    </source>
</evidence>
<dbReference type="SUPFAM" id="SSF54427">
    <property type="entry name" value="NTF2-like"/>
    <property type="match status" value="1"/>
</dbReference>
<name>A0A1X6YMW5_9RHOB</name>
<dbReference type="InterPro" id="IPR032710">
    <property type="entry name" value="NTF2-like_dom_sf"/>
</dbReference>
<organism evidence="1 2">
    <name type="scientific">Roseivivax jejudonensis</name>
    <dbReference type="NCBI Taxonomy" id="1529041"/>
    <lineage>
        <taxon>Bacteria</taxon>
        <taxon>Pseudomonadati</taxon>
        <taxon>Pseudomonadota</taxon>
        <taxon>Alphaproteobacteria</taxon>
        <taxon>Rhodobacterales</taxon>
        <taxon>Roseobacteraceae</taxon>
        <taxon>Roseivivax</taxon>
    </lineage>
</organism>
<proteinExistence type="predicted"/>
<dbReference type="AlphaFoldDB" id="A0A1X6YMW5"/>
<dbReference type="Gene3D" id="3.10.450.50">
    <property type="match status" value="1"/>
</dbReference>
<dbReference type="Proteomes" id="UP000193570">
    <property type="component" value="Unassembled WGS sequence"/>
</dbReference>
<gene>
    <name evidence="1" type="ORF">ROJ8625_01041</name>
</gene>
<sequence>MAQLGEEATLASLRQSFGFFENFECAREFVGDKSHAQEFRYRVGDAAFNGMDSIRLDAAGKVSDLVVLVRPVSDIMKRGEEAAR</sequence>
<protein>
    <submittedName>
        <fullName evidence="1">Uncharacterized protein</fullName>
    </submittedName>
</protein>
<accession>A0A1X6YMW5</accession>
<dbReference type="EMBL" id="FWFK01000002">
    <property type="protein sequence ID" value="SLN26108.1"/>
    <property type="molecule type" value="Genomic_DNA"/>
</dbReference>
<keyword evidence="2" id="KW-1185">Reference proteome</keyword>